<proteinExistence type="predicted"/>
<gene>
    <name evidence="7" type="ORF">CDV52_01955</name>
    <name evidence="6" type="ORF">CDV53_18915</name>
</gene>
<dbReference type="Gene3D" id="1.10.357.10">
    <property type="entry name" value="Tetracycline Repressor, domain 2"/>
    <property type="match status" value="1"/>
</dbReference>
<name>A0A212AWU0_9RHOB</name>
<evidence type="ECO:0000313" key="9">
    <source>
        <dbReference type="Proteomes" id="UP000214673"/>
    </source>
</evidence>
<evidence type="ECO:0000256" key="3">
    <source>
        <dbReference type="ARBA" id="ARBA00023163"/>
    </source>
</evidence>
<dbReference type="GO" id="GO:0000976">
    <property type="term" value="F:transcription cis-regulatory region binding"/>
    <property type="evidence" value="ECO:0007669"/>
    <property type="project" value="TreeGrafter"/>
</dbReference>
<dbReference type="OrthoDB" id="9796019at2"/>
<dbReference type="AlphaFoldDB" id="A0A212AWU0"/>
<dbReference type="PRINTS" id="PR00455">
    <property type="entry name" value="HTHTETR"/>
</dbReference>
<keyword evidence="9" id="KW-1185">Reference proteome</keyword>
<dbReference type="EMBL" id="NIPX01000002">
    <property type="protein sequence ID" value="OWJ85952.1"/>
    <property type="molecule type" value="Genomic_DNA"/>
</dbReference>
<evidence type="ECO:0000313" key="8">
    <source>
        <dbReference type="Proteomes" id="UP000196640"/>
    </source>
</evidence>
<dbReference type="Proteomes" id="UP000196640">
    <property type="component" value="Unassembled WGS sequence"/>
</dbReference>
<dbReference type="SUPFAM" id="SSF48498">
    <property type="entry name" value="Tetracyclin repressor-like, C-terminal domain"/>
    <property type="match status" value="1"/>
</dbReference>
<reference evidence="8 9" key="1">
    <citation type="submission" date="2016-11" db="EMBL/GenBank/DDBJ databases">
        <title>Comparison of Traditional DNA-DNA Hybridization with In Silico Genomic Analysis.</title>
        <authorList>
            <person name="Nicholson A.C."/>
            <person name="Sammons S."/>
            <person name="Humrighouse B.W."/>
            <person name="Graziano J."/>
            <person name="Lasker B."/>
            <person name="Whitney A.M."/>
            <person name="Mcquiston J.R."/>
        </authorList>
    </citation>
    <scope>NUCLEOTIDE SEQUENCE [LARGE SCALE GENOMIC DNA]</scope>
    <source>
        <strain evidence="6 9">H1892</strain>
        <strain evidence="7 8">H2381</strain>
    </source>
</reference>
<accession>A0A212AWU0</accession>
<dbReference type="STRING" id="366616.CG51_03555"/>
<feature type="DNA-binding region" description="H-T-H motif" evidence="4">
    <location>
        <begin position="39"/>
        <end position="58"/>
    </location>
</feature>
<dbReference type="InterPro" id="IPR009057">
    <property type="entry name" value="Homeodomain-like_sf"/>
</dbReference>
<dbReference type="SUPFAM" id="SSF46689">
    <property type="entry name" value="Homeodomain-like"/>
    <property type="match status" value="1"/>
</dbReference>
<dbReference type="PANTHER" id="PTHR30055">
    <property type="entry name" value="HTH-TYPE TRANSCRIPTIONAL REGULATOR RUTR"/>
    <property type="match status" value="1"/>
</dbReference>
<dbReference type="Proteomes" id="UP000214673">
    <property type="component" value="Unassembled WGS sequence"/>
</dbReference>
<protein>
    <submittedName>
        <fullName evidence="7">TetR family transcriptional regulator</fullName>
    </submittedName>
</protein>
<organism evidence="7 8">
    <name type="scientific">Haematobacter missouriensis</name>
    <dbReference type="NCBI Taxonomy" id="366616"/>
    <lineage>
        <taxon>Bacteria</taxon>
        <taxon>Pseudomonadati</taxon>
        <taxon>Pseudomonadota</taxon>
        <taxon>Alphaproteobacteria</taxon>
        <taxon>Rhodobacterales</taxon>
        <taxon>Paracoccaceae</taxon>
        <taxon>Haematobacter</taxon>
    </lineage>
</organism>
<sequence>MQDSPSRRSIGSRRNPASETAILDAADELIAEKGIGALRMEDVARRAAASKATLYRWWPSRAHLLLALYNRSKDTLPVPDTGMLRQDLVDYMFSMFEHWREPVSGGVFRGLIAEAQSDPDVRATLIAARQERWRHIGGIFLRAAERGELAVGMTVAAAETRMAATAWYLLLTDEMPRTKLETAALVADLIRPLLNERAIAPPE</sequence>
<dbReference type="RefSeq" id="WP_051929950.1">
    <property type="nucleotide sequence ID" value="NZ_CALUEG010000003.1"/>
</dbReference>
<dbReference type="GO" id="GO:0003700">
    <property type="term" value="F:DNA-binding transcription factor activity"/>
    <property type="evidence" value="ECO:0007669"/>
    <property type="project" value="TreeGrafter"/>
</dbReference>
<keyword evidence="3" id="KW-0804">Transcription</keyword>
<dbReference type="InterPro" id="IPR001647">
    <property type="entry name" value="HTH_TetR"/>
</dbReference>
<evidence type="ECO:0000256" key="2">
    <source>
        <dbReference type="ARBA" id="ARBA00023125"/>
    </source>
</evidence>
<dbReference type="EMBL" id="NIPV01000116">
    <property type="protein sequence ID" value="OWJ71272.1"/>
    <property type="molecule type" value="Genomic_DNA"/>
</dbReference>
<keyword evidence="2 4" id="KW-0238">DNA-binding</keyword>
<evidence type="ECO:0000313" key="7">
    <source>
        <dbReference type="EMBL" id="OWJ85952.1"/>
    </source>
</evidence>
<dbReference type="InterPro" id="IPR036271">
    <property type="entry name" value="Tet_transcr_reg_TetR-rel_C_sf"/>
</dbReference>
<feature type="domain" description="HTH tetR-type" evidence="5">
    <location>
        <begin position="16"/>
        <end position="76"/>
    </location>
</feature>
<evidence type="ECO:0000313" key="6">
    <source>
        <dbReference type="EMBL" id="OWJ71272.1"/>
    </source>
</evidence>
<evidence type="ECO:0000256" key="4">
    <source>
        <dbReference type="PROSITE-ProRule" id="PRU00335"/>
    </source>
</evidence>
<comment type="caution">
    <text evidence="7">The sequence shown here is derived from an EMBL/GenBank/DDBJ whole genome shotgun (WGS) entry which is preliminary data.</text>
</comment>
<dbReference type="Pfam" id="PF16859">
    <property type="entry name" value="TetR_C_11"/>
    <property type="match status" value="1"/>
</dbReference>
<dbReference type="Pfam" id="PF00440">
    <property type="entry name" value="TetR_N"/>
    <property type="match status" value="1"/>
</dbReference>
<dbReference type="Gene3D" id="1.10.10.60">
    <property type="entry name" value="Homeodomain-like"/>
    <property type="match status" value="1"/>
</dbReference>
<evidence type="ECO:0000259" key="5">
    <source>
        <dbReference type="PROSITE" id="PS50977"/>
    </source>
</evidence>
<evidence type="ECO:0000256" key="1">
    <source>
        <dbReference type="ARBA" id="ARBA00023015"/>
    </source>
</evidence>
<dbReference type="InterPro" id="IPR050109">
    <property type="entry name" value="HTH-type_TetR-like_transc_reg"/>
</dbReference>
<dbReference type="PROSITE" id="PS50977">
    <property type="entry name" value="HTH_TETR_2"/>
    <property type="match status" value="1"/>
</dbReference>
<keyword evidence="1" id="KW-0805">Transcription regulation</keyword>
<dbReference type="InterPro" id="IPR011075">
    <property type="entry name" value="TetR_C"/>
</dbReference>
<dbReference type="PANTHER" id="PTHR30055:SF148">
    <property type="entry name" value="TETR-FAMILY TRANSCRIPTIONAL REGULATOR"/>
    <property type="match status" value="1"/>
</dbReference>